<protein>
    <submittedName>
        <fullName evidence="2">Uncharacterized protein</fullName>
    </submittedName>
</protein>
<comment type="caution">
    <text evidence="2">The sequence shown here is derived from an EMBL/GenBank/DDBJ whole genome shotgun (WGS) entry which is preliminary data.</text>
</comment>
<gene>
    <name evidence="2" type="ORF">C1Y40_05880</name>
</gene>
<dbReference type="EMBL" id="PPEA01001107">
    <property type="protein sequence ID" value="PQM43961.1"/>
    <property type="molecule type" value="Genomic_DNA"/>
</dbReference>
<accession>A0A2S8BBC3</accession>
<dbReference type="AlphaFoldDB" id="A0A2S8BBC3"/>
<evidence type="ECO:0000313" key="3">
    <source>
        <dbReference type="Proteomes" id="UP000238296"/>
    </source>
</evidence>
<dbReference type="Proteomes" id="UP000238296">
    <property type="component" value="Unassembled WGS sequence"/>
</dbReference>
<reference evidence="2 3" key="1">
    <citation type="journal article" date="2017" name="Int. J. Syst. Evol. Microbiol.">
        <title>Mycobacterium talmoniae sp. nov., a slowly growing mycobacterium isolated from human respiratory samples.</title>
        <authorList>
            <person name="Davidson R.M."/>
            <person name="DeGroote M.A."/>
            <person name="Marola J.L."/>
            <person name="Buss S."/>
            <person name="Jones V."/>
            <person name="McNeil M.R."/>
            <person name="Freifeld A.G."/>
            <person name="Elaine Epperson L."/>
            <person name="Hasan N.A."/>
            <person name="Jackson M."/>
            <person name="Iwen P.C."/>
            <person name="Salfinger M."/>
            <person name="Strong M."/>
        </authorList>
    </citation>
    <scope>NUCLEOTIDE SEQUENCE [LARGE SCALE GENOMIC DNA]</scope>
    <source>
        <strain evidence="2 3">ATCC BAA-2683</strain>
    </source>
</reference>
<evidence type="ECO:0000256" key="1">
    <source>
        <dbReference type="SAM" id="MobiDB-lite"/>
    </source>
</evidence>
<feature type="region of interest" description="Disordered" evidence="1">
    <location>
        <begin position="72"/>
        <end position="94"/>
    </location>
</feature>
<sequence length="94" mass="9249">MASTWLLVSASRYSLTGSSASTVAAMPTLRSWSAAVLATATAVGSLDATPITKDSWSPAMLTRPRVTSGAWDSAGVAGAPDGGGTDAGGASFSI</sequence>
<name>A0A2S8BBC3_9MYCO</name>
<evidence type="ECO:0000313" key="2">
    <source>
        <dbReference type="EMBL" id="PQM43961.1"/>
    </source>
</evidence>
<proteinExistence type="predicted"/>
<organism evidence="2 3">
    <name type="scientific">Mycobacterium talmoniae</name>
    <dbReference type="NCBI Taxonomy" id="1858794"/>
    <lineage>
        <taxon>Bacteria</taxon>
        <taxon>Bacillati</taxon>
        <taxon>Actinomycetota</taxon>
        <taxon>Actinomycetes</taxon>
        <taxon>Mycobacteriales</taxon>
        <taxon>Mycobacteriaceae</taxon>
        <taxon>Mycobacterium</taxon>
    </lineage>
</organism>